<dbReference type="Gene3D" id="3.30.1490.100">
    <property type="entry name" value="DNA polymerase, Y-family, little finger domain"/>
    <property type="match status" value="1"/>
</dbReference>
<dbReference type="FunFam" id="3.30.1490.100:FF:000004">
    <property type="entry name" value="DNA polymerase IV"/>
    <property type="match status" value="1"/>
</dbReference>
<comment type="subcellular location">
    <subcellularLocation>
        <location evidence="1 15">Cytoplasm</location>
    </subcellularLocation>
</comment>
<dbReference type="Proteomes" id="UP000548326">
    <property type="component" value="Unassembled WGS sequence"/>
</dbReference>
<dbReference type="InterPro" id="IPR017961">
    <property type="entry name" value="DNA_pol_Y-fam_little_finger"/>
</dbReference>
<comment type="function">
    <text evidence="15">Poorly processive, error-prone DNA polymerase involved in untargeted mutagenesis. Copies undamaged DNA at stalled replication forks, which arise in vivo from mismatched or misaligned primer ends. These misaligned primers can be extended by PolIV. Exhibits no 3'-5' exonuclease (proofreading) activity. May be involved in translesional synthesis, in conjunction with the beta clamp from PolIII.</text>
</comment>
<dbReference type="GO" id="GO:0006281">
    <property type="term" value="P:DNA repair"/>
    <property type="evidence" value="ECO:0007669"/>
    <property type="project" value="UniProtKB-UniRule"/>
</dbReference>
<dbReference type="PANTHER" id="PTHR11076">
    <property type="entry name" value="DNA REPAIR POLYMERASE UMUC / TRANSFERASE FAMILY MEMBER"/>
    <property type="match status" value="1"/>
</dbReference>
<keyword evidence="13 15" id="KW-0234">DNA repair</keyword>
<dbReference type="InterPro" id="IPR036775">
    <property type="entry name" value="DNA_pol_Y-fam_lit_finger_sf"/>
</dbReference>
<evidence type="ECO:0000256" key="9">
    <source>
        <dbReference type="ARBA" id="ARBA00022763"/>
    </source>
</evidence>
<dbReference type="Pfam" id="PF00817">
    <property type="entry name" value="IMS"/>
    <property type="match status" value="1"/>
</dbReference>
<protein>
    <recommendedName>
        <fullName evidence="15">DNA polymerase IV</fullName>
        <shortName evidence="15">Pol IV</shortName>
        <ecNumber evidence="15">2.7.7.7</ecNumber>
    </recommendedName>
</protein>
<evidence type="ECO:0000256" key="5">
    <source>
        <dbReference type="ARBA" id="ARBA00022679"/>
    </source>
</evidence>
<dbReference type="Gene3D" id="3.30.70.270">
    <property type="match status" value="1"/>
</dbReference>
<dbReference type="RefSeq" id="WP_183586551.1">
    <property type="nucleotide sequence ID" value="NZ_JACHCA010000003.1"/>
</dbReference>
<evidence type="ECO:0000256" key="6">
    <source>
        <dbReference type="ARBA" id="ARBA00022695"/>
    </source>
</evidence>
<evidence type="ECO:0000256" key="4">
    <source>
        <dbReference type="ARBA" id="ARBA00022490"/>
    </source>
</evidence>
<dbReference type="Pfam" id="PF11799">
    <property type="entry name" value="IMS_C"/>
    <property type="match status" value="1"/>
</dbReference>
<evidence type="ECO:0000256" key="1">
    <source>
        <dbReference type="ARBA" id="ARBA00004496"/>
    </source>
</evidence>
<reference evidence="17 18" key="1">
    <citation type="submission" date="2020-08" db="EMBL/GenBank/DDBJ databases">
        <title>Genomic Encyclopedia of Type Strains, Phase IV (KMG-V): Genome sequencing to study the core and pangenomes of soil and plant-associated prokaryotes.</title>
        <authorList>
            <person name="Whitman W."/>
        </authorList>
    </citation>
    <scope>NUCLEOTIDE SEQUENCE [LARGE SCALE GENOMIC DNA]</scope>
    <source>
        <strain evidence="17 18">MP601</strain>
    </source>
</reference>
<dbReference type="Gene3D" id="3.40.1170.60">
    <property type="match status" value="1"/>
</dbReference>
<dbReference type="CDD" id="cd03586">
    <property type="entry name" value="PolY_Pol_IV_kappa"/>
    <property type="match status" value="1"/>
</dbReference>
<dbReference type="HAMAP" id="MF_01113">
    <property type="entry name" value="DNApol_IV"/>
    <property type="match status" value="1"/>
</dbReference>
<comment type="similarity">
    <text evidence="2 15">Belongs to the DNA polymerase type-Y family.</text>
</comment>
<evidence type="ECO:0000256" key="7">
    <source>
        <dbReference type="ARBA" id="ARBA00022705"/>
    </source>
</evidence>
<dbReference type="SUPFAM" id="SSF100879">
    <property type="entry name" value="Lesion bypass DNA polymerase (Y-family), little finger domain"/>
    <property type="match status" value="1"/>
</dbReference>
<comment type="cofactor">
    <cofactor evidence="15">
        <name>Mg(2+)</name>
        <dbReference type="ChEBI" id="CHEBI:18420"/>
    </cofactor>
    <text evidence="15">Binds 2 magnesium ions per subunit.</text>
</comment>
<keyword evidence="10 15" id="KW-0460">Magnesium</keyword>
<evidence type="ECO:0000256" key="13">
    <source>
        <dbReference type="ARBA" id="ARBA00023204"/>
    </source>
</evidence>
<comment type="subunit">
    <text evidence="15">Monomer.</text>
</comment>
<dbReference type="GO" id="GO:0003887">
    <property type="term" value="F:DNA-directed DNA polymerase activity"/>
    <property type="evidence" value="ECO:0007669"/>
    <property type="project" value="UniProtKB-UniRule"/>
</dbReference>
<evidence type="ECO:0000259" key="16">
    <source>
        <dbReference type="PROSITE" id="PS50173"/>
    </source>
</evidence>
<evidence type="ECO:0000256" key="3">
    <source>
        <dbReference type="ARBA" id="ARBA00022457"/>
    </source>
</evidence>
<dbReference type="EC" id="2.7.7.7" evidence="15"/>
<dbReference type="Gene3D" id="1.10.150.20">
    <property type="entry name" value="5' to 3' exonuclease, C-terminal subdomain"/>
    <property type="match status" value="1"/>
</dbReference>
<evidence type="ECO:0000256" key="14">
    <source>
        <dbReference type="ARBA" id="ARBA00049244"/>
    </source>
</evidence>
<comment type="caution">
    <text evidence="17">The sequence shown here is derived from an EMBL/GenBank/DDBJ whole genome shotgun (WGS) entry which is preliminary data.</text>
</comment>
<keyword evidence="9 15" id="KW-0227">DNA damage</keyword>
<dbReference type="InterPro" id="IPR043502">
    <property type="entry name" value="DNA/RNA_pol_sf"/>
</dbReference>
<evidence type="ECO:0000256" key="2">
    <source>
        <dbReference type="ARBA" id="ARBA00010945"/>
    </source>
</evidence>
<dbReference type="EMBL" id="JACHCA010000003">
    <property type="protein sequence ID" value="MBB6127330.1"/>
    <property type="molecule type" value="Genomic_DNA"/>
</dbReference>
<sequence length="396" mass="45278">MTTLADRRFISHLDLDTFFVSVARLDNSKLIGRPVIVGGLSDRGIVASCSYETRAFGVHTAMPMKIARRLCPAAEIVSGDFDRYSQLSRDVTEVIREQVPLYEKTGIDEFYADLTGMDRYFGCSLFMSELKQRINKQIGLPISYALASNKLISKVATNENKPNGHKEVPFGTEREYLAPLVVQKLPGVGEKTSSLLRQMGVTTIKILSEIPQPMMQSRFGKPGIEMHRRSHGIDESPVIPYSEQKSIGTEEIFENDTIDIQFLHRELVRMTEKVSFQLRQQKKLCGCVTIKLRYSDFNTETKQAVISYTSSDDVLLQTAKELFKKVYDRRQLVRLLGVRLSHLVQGQYQINLFNDTVENIRLYQAMDHIRKRFGEDAVHRSIAQQLNAIEKERYVR</sequence>
<evidence type="ECO:0000313" key="18">
    <source>
        <dbReference type="Proteomes" id="UP000548326"/>
    </source>
</evidence>
<dbReference type="GO" id="GO:0006261">
    <property type="term" value="P:DNA-templated DNA replication"/>
    <property type="evidence" value="ECO:0007669"/>
    <property type="project" value="UniProtKB-UniRule"/>
</dbReference>
<evidence type="ECO:0000256" key="8">
    <source>
        <dbReference type="ARBA" id="ARBA00022723"/>
    </source>
</evidence>
<dbReference type="InterPro" id="IPR053848">
    <property type="entry name" value="IMS_HHH_1"/>
</dbReference>
<organism evidence="17 18">
    <name type="scientific">Mucilaginibacter lappiensis</name>
    <dbReference type="NCBI Taxonomy" id="354630"/>
    <lineage>
        <taxon>Bacteria</taxon>
        <taxon>Pseudomonadati</taxon>
        <taxon>Bacteroidota</taxon>
        <taxon>Sphingobacteriia</taxon>
        <taxon>Sphingobacteriales</taxon>
        <taxon>Sphingobacteriaceae</taxon>
        <taxon>Mucilaginibacter</taxon>
    </lineage>
</organism>
<feature type="site" description="Substrate discrimination" evidence="15">
    <location>
        <position position="19"/>
    </location>
</feature>
<keyword evidence="6 15" id="KW-0548">Nucleotidyltransferase</keyword>
<name>A0A841J990_9SPHI</name>
<dbReference type="NCBIfam" id="NF002677">
    <property type="entry name" value="PRK02406.1"/>
    <property type="match status" value="1"/>
</dbReference>
<feature type="active site" evidence="15">
    <location>
        <position position="109"/>
    </location>
</feature>
<feature type="domain" description="UmuC" evidence="16">
    <location>
        <begin position="10"/>
        <end position="189"/>
    </location>
</feature>
<dbReference type="SUPFAM" id="SSF56672">
    <property type="entry name" value="DNA/RNA polymerases"/>
    <property type="match status" value="1"/>
</dbReference>
<dbReference type="InterPro" id="IPR050116">
    <property type="entry name" value="DNA_polymerase-Y"/>
</dbReference>
<dbReference type="PROSITE" id="PS50173">
    <property type="entry name" value="UMUC"/>
    <property type="match status" value="1"/>
</dbReference>
<evidence type="ECO:0000256" key="11">
    <source>
        <dbReference type="ARBA" id="ARBA00022932"/>
    </source>
</evidence>
<keyword evidence="8 15" id="KW-0479">Metal-binding</keyword>
<dbReference type="GO" id="GO:0000287">
    <property type="term" value="F:magnesium ion binding"/>
    <property type="evidence" value="ECO:0007669"/>
    <property type="project" value="UniProtKB-UniRule"/>
</dbReference>
<evidence type="ECO:0000256" key="12">
    <source>
        <dbReference type="ARBA" id="ARBA00023125"/>
    </source>
</evidence>
<dbReference type="GO" id="GO:0005829">
    <property type="term" value="C:cytosol"/>
    <property type="evidence" value="ECO:0007669"/>
    <property type="project" value="TreeGrafter"/>
</dbReference>
<keyword evidence="11 15" id="KW-0239">DNA-directed DNA polymerase</keyword>
<dbReference type="InterPro" id="IPR043128">
    <property type="entry name" value="Rev_trsase/Diguanyl_cyclase"/>
</dbReference>
<dbReference type="GO" id="GO:0003684">
    <property type="term" value="F:damaged DNA binding"/>
    <property type="evidence" value="ECO:0007669"/>
    <property type="project" value="InterPro"/>
</dbReference>
<feature type="binding site" evidence="15">
    <location>
        <position position="108"/>
    </location>
    <ligand>
        <name>Mg(2+)</name>
        <dbReference type="ChEBI" id="CHEBI:18420"/>
    </ligand>
</feature>
<keyword evidence="7 15" id="KW-0235">DNA replication</keyword>
<dbReference type="InterPro" id="IPR001126">
    <property type="entry name" value="UmuC"/>
</dbReference>
<evidence type="ECO:0000256" key="10">
    <source>
        <dbReference type="ARBA" id="ARBA00022842"/>
    </source>
</evidence>
<proteinExistence type="inferred from homology"/>
<feature type="binding site" evidence="15">
    <location>
        <position position="14"/>
    </location>
    <ligand>
        <name>Mg(2+)</name>
        <dbReference type="ChEBI" id="CHEBI:18420"/>
    </ligand>
</feature>
<keyword evidence="4 15" id="KW-0963">Cytoplasm</keyword>
<accession>A0A841J990</accession>
<keyword evidence="3 15" id="KW-0515">Mutator protein</keyword>
<gene>
    <name evidence="15" type="primary">dinB</name>
    <name evidence="17" type="ORF">HDF22_001436</name>
</gene>
<dbReference type="InterPro" id="IPR022880">
    <property type="entry name" value="DNApol_IV"/>
</dbReference>
<keyword evidence="12 15" id="KW-0238">DNA-binding</keyword>
<dbReference type="Pfam" id="PF21999">
    <property type="entry name" value="IMS_HHH_1"/>
    <property type="match status" value="1"/>
</dbReference>
<dbReference type="AlphaFoldDB" id="A0A841J990"/>
<dbReference type="GO" id="GO:0042276">
    <property type="term" value="P:error-prone translesion synthesis"/>
    <property type="evidence" value="ECO:0007669"/>
    <property type="project" value="TreeGrafter"/>
</dbReference>
<dbReference type="PANTHER" id="PTHR11076:SF33">
    <property type="entry name" value="DNA POLYMERASE KAPPA"/>
    <property type="match status" value="1"/>
</dbReference>
<comment type="catalytic activity">
    <reaction evidence="14 15">
        <text>DNA(n) + a 2'-deoxyribonucleoside 5'-triphosphate = DNA(n+1) + diphosphate</text>
        <dbReference type="Rhea" id="RHEA:22508"/>
        <dbReference type="Rhea" id="RHEA-COMP:17339"/>
        <dbReference type="Rhea" id="RHEA-COMP:17340"/>
        <dbReference type="ChEBI" id="CHEBI:33019"/>
        <dbReference type="ChEBI" id="CHEBI:61560"/>
        <dbReference type="ChEBI" id="CHEBI:173112"/>
        <dbReference type="EC" id="2.7.7.7"/>
    </reaction>
</comment>
<evidence type="ECO:0000256" key="15">
    <source>
        <dbReference type="HAMAP-Rule" id="MF_01113"/>
    </source>
</evidence>
<keyword evidence="5 15" id="KW-0808">Transferase</keyword>
<dbReference type="GO" id="GO:0009432">
    <property type="term" value="P:SOS response"/>
    <property type="evidence" value="ECO:0007669"/>
    <property type="project" value="TreeGrafter"/>
</dbReference>
<evidence type="ECO:0000313" key="17">
    <source>
        <dbReference type="EMBL" id="MBB6127330.1"/>
    </source>
</evidence>